<keyword evidence="2 4" id="KW-0697">Rotamase</keyword>
<evidence type="ECO:0000256" key="1">
    <source>
        <dbReference type="ARBA" id="ARBA00007365"/>
    </source>
</evidence>
<organism evidence="6 7">
    <name type="scientific">Triticum turgidum subsp. durum</name>
    <name type="common">Durum wheat</name>
    <name type="synonym">Triticum durum</name>
    <dbReference type="NCBI Taxonomy" id="4567"/>
    <lineage>
        <taxon>Eukaryota</taxon>
        <taxon>Viridiplantae</taxon>
        <taxon>Streptophyta</taxon>
        <taxon>Embryophyta</taxon>
        <taxon>Tracheophyta</taxon>
        <taxon>Spermatophyta</taxon>
        <taxon>Magnoliopsida</taxon>
        <taxon>Liliopsida</taxon>
        <taxon>Poales</taxon>
        <taxon>Poaceae</taxon>
        <taxon>BOP clade</taxon>
        <taxon>Pooideae</taxon>
        <taxon>Triticodae</taxon>
        <taxon>Triticeae</taxon>
        <taxon>Triticinae</taxon>
        <taxon>Triticum</taxon>
    </lineage>
</organism>
<dbReference type="GO" id="GO:0006457">
    <property type="term" value="P:protein folding"/>
    <property type="evidence" value="ECO:0007669"/>
    <property type="project" value="TreeGrafter"/>
</dbReference>
<reference evidence="6 7" key="1">
    <citation type="submission" date="2017-09" db="EMBL/GenBank/DDBJ databases">
        <authorList>
            <consortium name="International Durum Wheat Genome Sequencing Consortium (IDWGSC)"/>
            <person name="Milanesi L."/>
        </authorList>
    </citation>
    <scope>NUCLEOTIDE SEQUENCE [LARGE SCALE GENOMIC DNA]</scope>
    <source>
        <strain evidence="7">cv. Svevo</strain>
    </source>
</reference>
<keyword evidence="3 4" id="KW-0413">Isomerase</keyword>
<dbReference type="InterPro" id="IPR029000">
    <property type="entry name" value="Cyclophilin-like_dom_sf"/>
</dbReference>
<sequence>MTIEKMGRKKNPIVFLDVSIGDGPDERMIFELFANVAPLTAENFRALCTGNGIGQSTKKPLYYKGSTFHRVIKGFMAQADDLDCFSYQGGDFSNGDEMVEKVYTANNLKDENFVLRHDDRGLLSMANAGRNTNGSQFFITFKPNSHLDREEHCFWQAYSWK</sequence>
<proteinExistence type="inferred from homology"/>
<dbReference type="GO" id="GO:0005737">
    <property type="term" value="C:cytoplasm"/>
    <property type="evidence" value="ECO:0007669"/>
    <property type="project" value="TreeGrafter"/>
</dbReference>
<dbReference type="Pfam" id="PF00160">
    <property type="entry name" value="Pro_isomerase"/>
    <property type="match status" value="1"/>
</dbReference>
<dbReference type="PANTHER" id="PTHR11071:SF564">
    <property type="entry name" value="PPIASE CYCLOPHILIN-TYPE DOMAIN-CONTAINING PROTEIN"/>
    <property type="match status" value="1"/>
</dbReference>
<dbReference type="GO" id="GO:0016018">
    <property type="term" value="F:cyclosporin A binding"/>
    <property type="evidence" value="ECO:0007669"/>
    <property type="project" value="TreeGrafter"/>
</dbReference>
<dbReference type="AlphaFoldDB" id="A0A9R1AYW6"/>
<gene>
    <name evidence="6" type="ORF">TRITD_6Av1G078360</name>
</gene>
<protein>
    <recommendedName>
        <fullName evidence="4">Peptidyl-prolyl cis-trans isomerase</fullName>
        <shortName evidence="4">PPIase</shortName>
        <ecNumber evidence="4">5.2.1.8</ecNumber>
    </recommendedName>
</protein>
<evidence type="ECO:0000259" key="5">
    <source>
        <dbReference type="PROSITE" id="PS50072"/>
    </source>
</evidence>
<keyword evidence="7" id="KW-1185">Reference proteome</keyword>
<comment type="similarity">
    <text evidence="1 4">Belongs to the cyclophilin-type PPIase family.</text>
</comment>
<dbReference type="InterPro" id="IPR002130">
    <property type="entry name" value="Cyclophilin-type_PPIase_dom"/>
</dbReference>
<evidence type="ECO:0000256" key="4">
    <source>
        <dbReference type="RuleBase" id="RU363019"/>
    </source>
</evidence>
<dbReference type="EC" id="5.2.1.8" evidence="4"/>
<evidence type="ECO:0000313" key="7">
    <source>
        <dbReference type="Proteomes" id="UP000324705"/>
    </source>
</evidence>
<comment type="function">
    <text evidence="4">PPIases accelerate the folding of proteins. It catalyzes the cis-trans isomerization of proline imidic peptide bonds in oligopeptides.</text>
</comment>
<dbReference type="Gramene" id="TRITD6Av1G078360.2">
    <property type="protein sequence ID" value="TRITD6Av1G078360.2"/>
    <property type="gene ID" value="TRITD6Av1G078360"/>
</dbReference>
<evidence type="ECO:0000256" key="2">
    <source>
        <dbReference type="ARBA" id="ARBA00023110"/>
    </source>
</evidence>
<evidence type="ECO:0000256" key="3">
    <source>
        <dbReference type="ARBA" id="ARBA00023235"/>
    </source>
</evidence>
<dbReference type="EMBL" id="LT934121">
    <property type="protein sequence ID" value="VAI45282.1"/>
    <property type="molecule type" value="Genomic_DNA"/>
</dbReference>
<accession>A0A9R1AYW6</accession>
<dbReference type="SUPFAM" id="SSF50891">
    <property type="entry name" value="Cyclophilin-like"/>
    <property type="match status" value="1"/>
</dbReference>
<dbReference type="PIRSF" id="PIRSF001467">
    <property type="entry name" value="Peptidylpro_ismrse"/>
    <property type="match status" value="1"/>
</dbReference>
<dbReference type="PROSITE" id="PS50072">
    <property type="entry name" value="CSA_PPIASE_2"/>
    <property type="match status" value="1"/>
</dbReference>
<dbReference type="PANTHER" id="PTHR11071">
    <property type="entry name" value="PEPTIDYL-PROLYL CIS-TRANS ISOMERASE"/>
    <property type="match status" value="1"/>
</dbReference>
<dbReference type="PRINTS" id="PR00153">
    <property type="entry name" value="CSAPPISMRASE"/>
</dbReference>
<dbReference type="GO" id="GO:0003755">
    <property type="term" value="F:peptidyl-prolyl cis-trans isomerase activity"/>
    <property type="evidence" value="ECO:0007669"/>
    <property type="project" value="UniProtKB-UniRule"/>
</dbReference>
<evidence type="ECO:0000313" key="6">
    <source>
        <dbReference type="EMBL" id="VAI45282.1"/>
    </source>
</evidence>
<dbReference type="Proteomes" id="UP000324705">
    <property type="component" value="Chromosome 6A"/>
</dbReference>
<feature type="domain" description="PPIase cyclophilin-type" evidence="5">
    <location>
        <begin position="15"/>
        <end position="161"/>
    </location>
</feature>
<dbReference type="Gene3D" id="2.40.100.10">
    <property type="entry name" value="Cyclophilin-like"/>
    <property type="match status" value="1"/>
</dbReference>
<dbReference type="InterPro" id="IPR024936">
    <property type="entry name" value="Cyclophilin-type_PPIase"/>
</dbReference>
<comment type="catalytic activity">
    <reaction evidence="4">
        <text>[protein]-peptidylproline (omega=180) = [protein]-peptidylproline (omega=0)</text>
        <dbReference type="Rhea" id="RHEA:16237"/>
        <dbReference type="Rhea" id="RHEA-COMP:10747"/>
        <dbReference type="Rhea" id="RHEA-COMP:10748"/>
        <dbReference type="ChEBI" id="CHEBI:83833"/>
        <dbReference type="ChEBI" id="CHEBI:83834"/>
        <dbReference type="EC" id="5.2.1.8"/>
    </reaction>
</comment>
<name>A0A9R1AYW6_TRITD</name>